<comment type="caution">
    <text evidence="1">The sequence shown here is derived from an EMBL/GenBank/DDBJ whole genome shotgun (WGS) entry which is preliminary data.</text>
</comment>
<reference evidence="1" key="1">
    <citation type="journal article" date="2023" name="Mol. Phylogenet. Evol.">
        <title>Genome-scale phylogeny and comparative genomics of the fungal order Sordariales.</title>
        <authorList>
            <person name="Hensen N."/>
            <person name="Bonometti L."/>
            <person name="Westerberg I."/>
            <person name="Brannstrom I.O."/>
            <person name="Guillou S."/>
            <person name="Cros-Aarteil S."/>
            <person name="Calhoun S."/>
            <person name="Haridas S."/>
            <person name="Kuo A."/>
            <person name="Mondo S."/>
            <person name="Pangilinan J."/>
            <person name="Riley R."/>
            <person name="LaButti K."/>
            <person name="Andreopoulos B."/>
            <person name="Lipzen A."/>
            <person name="Chen C."/>
            <person name="Yan M."/>
            <person name="Daum C."/>
            <person name="Ng V."/>
            <person name="Clum A."/>
            <person name="Steindorff A."/>
            <person name="Ohm R.A."/>
            <person name="Martin F."/>
            <person name="Silar P."/>
            <person name="Natvig D.O."/>
            <person name="Lalanne C."/>
            <person name="Gautier V."/>
            <person name="Ament-Velasquez S.L."/>
            <person name="Kruys A."/>
            <person name="Hutchinson M.I."/>
            <person name="Powell A.J."/>
            <person name="Barry K."/>
            <person name="Miller A.N."/>
            <person name="Grigoriev I.V."/>
            <person name="Debuchy R."/>
            <person name="Gladieux P."/>
            <person name="Hiltunen Thoren M."/>
            <person name="Johannesson H."/>
        </authorList>
    </citation>
    <scope>NUCLEOTIDE SEQUENCE</scope>
    <source>
        <strain evidence="1">CBS 232.78</strain>
    </source>
</reference>
<organism evidence="1 2">
    <name type="scientific">Podospora didyma</name>
    <dbReference type="NCBI Taxonomy" id="330526"/>
    <lineage>
        <taxon>Eukaryota</taxon>
        <taxon>Fungi</taxon>
        <taxon>Dikarya</taxon>
        <taxon>Ascomycota</taxon>
        <taxon>Pezizomycotina</taxon>
        <taxon>Sordariomycetes</taxon>
        <taxon>Sordariomycetidae</taxon>
        <taxon>Sordariales</taxon>
        <taxon>Podosporaceae</taxon>
        <taxon>Podospora</taxon>
    </lineage>
</organism>
<proteinExistence type="predicted"/>
<gene>
    <name evidence="1" type="ORF">B0H63DRAFT_469868</name>
</gene>
<accession>A0AAE0NTB9</accession>
<protein>
    <submittedName>
        <fullName evidence="1">Uncharacterized protein</fullName>
    </submittedName>
</protein>
<reference evidence="1" key="2">
    <citation type="submission" date="2023-06" db="EMBL/GenBank/DDBJ databases">
        <authorList>
            <consortium name="Lawrence Berkeley National Laboratory"/>
            <person name="Haridas S."/>
            <person name="Hensen N."/>
            <person name="Bonometti L."/>
            <person name="Westerberg I."/>
            <person name="Brannstrom I.O."/>
            <person name="Guillou S."/>
            <person name="Cros-Aarteil S."/>
            <person name="Calhoun S."/>
            <person name="Kuo A."/>
            <person name="Mondo S."/>
            <person name="Pangilinan J."/>
            <person name="Riley R."/>
            <person name="LaButti K."/>
            <person name="Andreopoulos B."/>
            <person name="Lipzen A."/>
            <person name="Chen C."/>
            <person name="Yanf M."/>
            <person name="Daum C."/>
            <person name="Ng V."/>
            <person name="Clum A."/>
            <person name="Steindorff A."/>
            <person name="Ohm R."/>
            <person name="Martin F."/>
            <person name="Silar P."/>
            <person name="Natvig D."/>
            <person name="Lalanne C."/>
            <person name="Gautier V."/>
            <person name="Ament-velasquez S.L."/>
            <person name="Kruys A."/>
            <person name="Hutchinson M.I."/>
            <person name="Powell A.J."/>
            <person name="Barry K."/>
            <person name="Miller A.N."/>
            <person name="Grigoriev I.V."/>
            <person name="Debuchy R."/>
            <person name="Gladieux P."/>
            <person name="Thoren M.H."/>
            <person name="Johannesson H."/>
        </authorList>
    </citation>
    <scope>NUCLEOTIDE SEQUENCE</scope>
    <source>
        <strain evidence="1">CBS 232.78</strain>
    </source>
</reference>
<dbReference type="Proteomes" id="UP001285441">
    <property type="component" value="Unassembled WGS sequence"/>
</dbReference>
<dbReference type="EMBL" id="JAULSW010000003">
    <property type="protein sequence ID" value="KAK3387356.1"/>
    <property type="molecule type" value="Genomic_DNA"/>
</dbReference>
<sequence>MPLSLGPSDADLELWRWRDRHKDATLAYQKWATTNNINDLETAIRHARTAVEKPPPGANVIAGPGLLNLLGILLTERFMVSGHPVDADGSARYLCRAIAELNPDRSQDETEGTQKMFMYNLQRCLVGRCKKTNKQSDVDAAIAILHELKIPECETDFLGRCTVGLIFAEMSLLGYEMTQDVNYLDQGVSMVKSVRENARLQANDVEQLDAGTLQLLYGFELDAHIAVGNLAYARFKALETDSDWETAVESYEKTLDMTTDIPRNGTSGIASSRLIAMRNLSVAFRRKYELTDTFSYLEKGVEISLTAIDAGPPSQDEVPIVRDLIGGLQIMFEWWYERTSTLPPVTVGDVLVSPLVFHLIPDAMPEHDKATWVCETAARAEDRFIDLCSQSEGDDTAEEATKELERAVLMTGNAMNSTNPRHPDWGKMETAERRRLRMWSERTGKCPDSEVAIMTFADGGVWMPPELMANDMQGTTLMMGTAFHYGKLSESDDDDDDDGLD</sequence>
<evidence type="ECO:0000313" key="2">
    <source>
        <dbReference type="Proteomes" id="UP001285441"/>
    </source>
</evidence>
<keyword evidence="2" id="KW-1185">Reference proteome</keyword>
<dbReference type="AlphaFoldDB" id="A0AAE0NTB9"/>
<evidence type="ECO:0000313" key="1">
    <source>
        <dbReference type="EMBL" id="KAK3387356.1"/>
    </source>
</evidence>
<name>A0AAE0NTB9_9PEZI</name>